<dbReference type="GO" id="GO:0006886">
    <property type="term" value="P:intracellular protein transport"/>
    <property type="evidence" value="ECO:0007669"/>
    <property type="project" value="TreeGrafter"/>
</dbReference>
<dbReference type="GO" id="GO:0005770">
    <property type="term" value="C:late endosome"/>
    <property type="evidence" value="ECO:0007669"/>
    <property type="project" value="TreeGrafter"/>
</dbReference>
<gene>
    <name evidence="1" type="ORF">FKW44_007022</name>
</gene>
<dbReference type="PANTHER" id="PTHR11099">
    <property type="entry name" value="VACUOLAR SORTING PROTEIN 35"/>
    <property type="match status" value="1"/>
</dbReference>
<dbReference type="OrthoDB" id="6365700at2759"/>
<dbReference type="EMBL" id="CP045893">
    <property type="protein sequence ID" value="QQP54246.1"/>
    <property type="molecule type" value="Genomic_DNA"/>
</dbReference>
<protein>
    <submittedName>
        <fullName evidence="1">Vacuolar protein sorting-associated protein 35</fullName>
    </submittedName>
</protein>
<feature type="non-terminal residue" evidence="1">
    <location>
        <position position="134"/>
    </location>
</feature>
<proteinExistence type="predicted"/>
<dbReference type="InterPro" id="IPR005378">
    <property type="entry name" value="Vps35"/>
</dbReference>
<accession>A0A7T8QT84</accession>
<dbReference type="AlphaFoldDB" id="A0A7T8QT84"/>
<dbReference type="Proteomes" id="UP000595437">
    <property type="component" value="Chromosome 4"/>
</dbReference>
<dbReference type="GO" id="GO:0030906">
    <property type="term" value="C:retromer, cargo-selective complex"/>
    <property type="evidence" value="ECO:0007669"/>
    <property type="project" value="InterPro"/>
</dbReference>
<dbReference type="GO" id="GO:0005829">
    <property type="term" value="C:cytosol"/>
    <property type="evidence" value="ECO:0007669"/>
    <property type="project" value="GOC"/>
</dbReference>
<evidence type="ECO:0000313" key="2">
    <source>
        <dbReference type="Proteomes" id="UP000595437"/>
    </source>
</evidence>
<keyword evidence="2" id="KW-1185">Reference proteome</keyword>
<dbReference type="GO" id="GO:0042147">
    <property type="term" value="P:retrograde transport, endosome to Golgi"/>
    <property type="evidence" value="ECO:0007669"/>
    <property type="project" value="InterPro"/>
</dbReference>
<dbReference type="PANTHER" id="PTHR11099:SF0">
    <property type="entry name" value="VACUOLAR PROTEIN SORTING-ASSOCIATED PROTEIN 35"/>
    <property type="match status" value="1"/>
</dbReference>
<reference evidence="2" key="1">
    <citation type="submission" date="2021-01" db="EMBL/GenBank/DDBJ databases">
        <title>Caligus Genome Assembly.</title>
        <authorList>
            <person name="Gallardo-Escarate C."/>
        </authorList>
    </citation>
    <scope>NUCLEOTIDE SEQUENCE [LARGE SCALE GENOMIC DNA]</scope>
</reference>
<dbReference type="Pfam" id="PF03635">
    <property type="entry name" value="Vps35"/>
    <property type="match status" value="1"/>
</dbReference>
<name>A0A7T8QT84_CALRO</name>
<organism evidence="1 2">
    <name type="scientific">Caligus rogercresseyi</name>
    <name type="common">Sea louse</name>
    <dbReference type="NCBI Taxonomy" id="217165"/>
    <lineage>
        <taxon>Eukaryota</taxon>
        <taxon>Metazoa</taxon>
        <taxon>Ecdysozoa</taxon>
        <taxon>Arthropoda</taxon>
        <taxon>Crustacea</taxon>
        <taxon>Multicrustacea</taxon>
        <taxon>Hexanauplia</taxon>
        <taxon>Copepoda</taxon>
        <taxon>Siphonostomatoida</taxon>
        <taxon>Caligidae</taxon>
        <taxon>Caligus</taxon>
    </lineage>
</organism>
<sequence length="134" mass="15450">MPFYISKNVRILHILMYCESSQVFPDDMHLVTLRPFLNACGQLHEKVNVKNVIISLIDRLALYASREDVGWIPKDVQLFDIFSQEVASIISGQDIVSLQVSLSNMAYKCYPERVDYVDTVLHVTKQLFDNIQLE</sequence>
<evidence type="ECO:0000313" key="1">
    <source>
        <dbReference type="EMBL" id="QQP54246.1"/>
    </source>
</evidence>